<evidence type="ECO:0000313" key="4">
    <source>
        <dbReference type="EMBL" id="OSG96597.1"/>
    </source>
</evidence>
<gene>
    <name evidence="3" type="ORF">AD0028_1268</name>
    <name evidence="4" type="ORF">AL0462_1092</name>
</gene>
<name>A0A1X2ZIB4_BIFAD</name>
<evidence type="ECO:0000256" key="1">
    <source>
        <dbReference type="SAM" id="MobiDB-lite"/>
    </source>
</evidence>
<dbReference type="EMBL" id="LNKF01000004">
    <property type="protein sequence ID" value="OSG93901.1"/>
    <property type="molecule type" value="Genomic_DNA"/>
</dbReference>
<feature type="transmembrane region" description="Helical" evidence="2">
    <location>
        <begin position="140"/>
        <end position="162"/>
    </location>
</feature>
<evidence type="ECO:0000313" key="6">
    <source>
        <dbReference type="Proteomes" id="UP000193905"/>
    </source>
</evidence>
<proteinExistence type="predicted"/>
<keyword evidence="2" id="KW-0812">Transmembrane</keyword>
<dbReference type="Proteomes" id="UP000193664">
    <property type="component" value="Unassembled WGS sequence"/>
</dbReference>
<organism evidence="3 5">
    <name type="scientific">Bifidobacterium adolescentis</name>
    <dbReference type="NCBI Taxonomy" id="1680"/>
    <lineage>
        <taxon>Bacteria</taxon>
        <taxon>Bacillati</taxon>
        <taxon>Actinomycetota</taxon>
        <taxon>Actinomycetes</taxon>
        <taxon>Bifidobacteriales</taxon>
        <taxon>Bifidobacteriaceae</taxon>
        <taxon>Bifidobacterium</taxon>
    </lineage>
</organism>
<dbReference type="AlphaFoldDB" id="A0A1X2ZIB4"/>
<keyword evidence="2" id="KW-1133">Transmembrane helix</keyword>
<feature type="compositionally biased region" description="Low complexity" evidence="1">
    <location>
        <begin position="12"/>
        <end position="26"/>
    </location>
</feature>
<evidence type="ECO:0000313" key="3">
    <source>
        <dbReference type="EMBL" id="OSG93901.1"/>
    </source>
</evidence>
<feature type="transmembrane region" description="Helical" evidence="2">
    <location>
        <begin position="182"/>
        <end position="199"/>
    </location>
</feature>
<reference evidence="5 6" key="1">
    <citation type="journal article" date="2016" name="Sci. Rep.">
        <title>Evaluation of genetic diversity among strains of the human gut commensal Bifidobacterium adolescentis.</title>
        <authorList>
            <person name="Duranti S."/>
            <person name="Milani C."/>
            <person name="Lugli G.A."/>
            <person name="Mancabelli L."/>
            <person name="Turroni F."/>
            <person name="Ferrario C."/>
            <person name="Mangifesta M."/>
            <person name="Viappiani A."/>
            <person name="Sanchez B."/>
            <person name="Margolles A."/>
            <person name="van Sinderen D."/>
            <person name="Ventura M."/>
        </authorList>
    </citation>
    <scope>NUCLEOTIDE SEQUENCE [LARGE SCALE GENOMIC DNA]</scope>
    <source>
        <strain evidence="3 5">AD2-8</strain>
        <strain evidence="4 6">AL46-2</strain>
    </source>
</reference>
<dbReference type="EMBL" id="LNKH01000007">
    <property type="protein sequence ID" value="OSG96597.1"/>
    <property type="molecule type" value="Genomic_DNA"/>
</dbReference>
<dbReference type="Proteomes" id="UP000193905">
    <property type="component" value="Unassembled WGS sequence"/>
</dbReference>
<feature type="region of interest" description="Disordered" evidence="1">
    <location>
        <begin position="1"/>
        <end position="34"/>
    </location>
</feature>
<comment type="caution">
    <text evidence="3">The sequence shown here is derived from an EMBL/GenBank/DDBJ whole genome shotgun (WGS) entry which is preliminary data.</text>
</comment>
<keyword evidence="2" id="KW-0472">Membrane</keyword>
<evidence type="ECO:0000313" key="5">
    <source>
        <dbReference type="Proteomes" id="UP000193664"/>
    </source>
</evidence>
<accession>A0A1X2ZIB4</accession>
<protein>
    <submittedName>
        <fullName evidence="3">Uncharacterized protein</fullName>
    </submittedName>
</protein>
<sequence>MMFSMGDAQKHSSSSTPPRRTTGRTIRVPRNRPGRHNGIPIHSCAIPTYLAAAPIAFTLDEYEALNSVSNRTAFTLNSPAHQVPFAIIPSSPIELGECGTKNQFISLFLFLELSLVSPASPTTIGLIPPQFENRVNMRRICHILVGLLVCAGLLRTVSGFIFDYLHPEYVSSFPSYLYFLRAVPFLITAGAVETILFVIKRRNK</sequence>
<evidence type="ECO:0000256" key="2">
    <source>
        <dbReference type="SAM" id="Phobius"/>
    </source>
</evidence>